<dbReference type="Proteomes" id="UP000285503">
    <property type="component" value="Unassembled WGS sequence"/>
</dbReference>
<protein>
    <submittedName>
        <fullName evidence="2">Uncharacterized protein</fullName>
    </submittedName>
</protein>
<gene>
    <name evidence="2" type="ORF">DW075_03635</name>
</gene>
<dbReference type="AlphaFoldDB" id="A0A415G0H4"/>
<evidence type="ECO:0000313" key="3">
    <source>
        <dbReference type="Proteomes" id="UP000285503"/>
    </source>
</evidence>
<organism evidence="2 3">
    <name type="scientific">Bacteroides xylanisolvens</name>
    <dbReference type="NCBI Taxonomy" id="371601"/>
    <lineage>
        <taxon>Bacteria</taxon>
        <taxon>Pseudomonadati</taxon>
        <taxon>Bacteroidota</taxon>
        <taxon>Bacteroidia</taxon>
        <taxon>Bacteroidales</taxon>
        <taxon>Bacteroidaceae</taxon>
        <taxon>Bacteroides</taxon>
    </lineage>
</organism>
<comment type="caution">
    <text evidence="2">The sequence shown here is derived from an EMBL/GenBank/DDBJ whole genome shotgun (WGS) entry which is preliminary data.</text>
</comment>
<dbReference type="EMBL" id="QRNE01000010">
    <property type="protein sequence ID" value="RHK29126.1"/>
    <property type="molecule type" value="Genomic_DNA"/>
</dbReference>
<feature type="compositionally biased region" description="Basic and acidic residues" evidence="1">
    <location>
        <begin position="18"/>
        <end position="28"/>
    </location>
</feature>
<name>A0A415G0H4_9BACE</name>
<evidence type="ECO:0000313" key="2">
    <source>
        <dbReference type="EMBL" id="RHK29126.1"/>
    </source>
</evidence>
<evidence type="ECO:0000256" key="1">
    <source>
        <dbReference type="SAM" id="MobiDB-lite"/>
    </source>
</evidence>
<sequence length="102" mass="12111">MIFFKRFPLSKNHALSHKGSDKDKEKPKNSKQYRLNFYSPRQNNYFSPTKDKMGMDRFMDKIEKRLSGKGLAHTNSKGDPFFNEPPLLFVIYLFTMPQFLQQ</sequence>
<reference evidence="2 3" key="1">
    <citation type="submission" date="2018-08" db="EMBL/GenBank/DDBJ databases">
        <title>A genome reference for cultivated species of the human gut microbiota.</title>
        <authorList>
            <person name="Zou Y."/>
            <person name="Xue W."/>
            <person name="Luo G."/>
        </authorList>
    </citation>
    <scope>NUCLEOTIDE SEQUENCE [LARGE SCALE GENOMIC DNA]</scope>
    <source>
        <strain evidence="2 3">AF46-11NS</strain>
    </source>
</reference>
<accession>A0A415G0H4</accession>
<proteinExistence type="predicted"/>
<feature type="region of interest" description="Disordered" evidence="1">
    <location>
        <begin position="1"/>
        <end position="31"/>
    </location>
</feature>